<comment type="caution">
    <text evidence="7">The sequence shown here is derived from an EMBL/GenBank/DDBJ whole genome shotgun (WGS) entry which is preliminary data.</text>
</comment>
<dbReference type="GO" id="GO:0006508">
    <property type="term" value="P:proteolysis"/>
    <property type="evidence" value="ECO:0007669"/>
    <property type="project" value="UniProtKB-KW"/>
</dbReference>
<keyword evidence="6" id="KW-0732">Signal</keyword>
<dbReference type="Proteomes" id="UP000009131">
    <property type="component" value="Unassembled WGS sequence"/>
</dbReference>
<dbReference type="OMA" id="AAPYVWK"/>
<dbReference type="PROSITE" id="PS00131">
    <property type="entry name" value="CARBOXYPEPT_SER_SER"/>
    <property type="match status" value="1"/>
</dbReference>
<evidence type="ECO:0000256" key="6">
    <source>
        <dbReference type="RuleBase" id="RU361156"/>
    </source>
</evidence>
<dbReference type="eggNOG" id="KOG1282">
    <property type="taxonomic scope" value="Eukaryota"/>
</dbReference>
<feature type="chain" id="PRO_5008450654" description="Carboxypeptidase" evidence="6">
    <location>
        <begin position="18"/>
        <end position="459"/>
    </location>
</feature>
<dbReference type="SUPFAM" id="SSF53474">
    <property type="entry name" value="alpha/beta-Hydrolases"/>
    <property type="match status" value="1"/>
</dbReference>
<proteinExistence type="inferred from homology"/>
<evidence type="ECO:0000256" key="1">
    <source>
        <dbReference type="ARBA" id="ARBA00009431"/>
    </source>
</evidence>
<dbReference type="AlphaFoldDB" id="G7E206"/>
<dbReference type="HOGENOM" id="CLU_008523_10_3_1"/>
<dbReference type="InterPro" id="IPR001563">
    <property type="entry name" value="Peptidase_S10"/>
</dbReference>
<dbReference type="PANTHER" id="PTHR11802">
    <property type="entry name" value="SERINE PROTEASE FAMILY S10 SERINE CARBOXYPEPTIDASE"/>
    <property type="match status" value="1"/>
</dbReference>
<dbReference type="Gene3D" id="3.40.50.1820">
    <property type="entry name" value="alpha/beta hydrolase"/>
    <property type="match status" value="1"/>
</dbReference>
<dbReference type="PRINTS" id="PR00724">
    <property type="entry name" value="CRBOXYPTASEC"/>
</dbReference>
<dbReference type="GO" id="GO:0004185">
    <property type="term" value="F:serine-type carboxypeptidase activity"/>
    <property type="evidence" value="ECO:0007669"/>
    <property type="project" value="UniProtKB-UniRule"/>
</dbReference>
<dbReference type="EC" id="3.4.16.-" evidence="6"/>
<name>G7E206_MIXOS</name>
<keyword evidence="5" id="KW-0325">Glycoprotein</keyword>
<dbReference type="InterPro" id="IPR018202">
    <property type="entry name" value="Ser_caboxypep_ser_AS"/>
</dbReference>
<dbReference type="EMBL" id="BABT02000108">
    <property type="protein sequence ID" value="GAA96843.1"/>
    <property type="molecule type" value="Genomic_DNA"/>
</dbReference>
<keyword evidence="2 6" id="KW-0121">Carboxypeptidase</keyword>
<dbReference type="PANTHER" id="PTHR11802:SF64">
    <property type="entry name" value="CARBOXYPEPTIDASE"/>
    <property type="match status" value="1"/>
</dbReference>
<dbReference type="GO" id="GO:0000324">
    <property type="term" value="C:fungal-type vacuole"/>
    <property type="evidence" value="ECO:0007669"/>
    <property type="project" value="TreeGrafter"/>
</dbReference>
<evidence type="ECO:0000256" key="5">
    <source>
        <dbReference type="ARBA" id="ARBA00023180"/>
    </source>
</evidence>
<organism evidence="7 8">
    <name type="scientific">Mixia osmundae (strain CBS 9802 / IAM 14324 / JCM 22182 / KY 12970)</name>
    <dbReference type="NCBI Taxonomy" id="764103"/>
    <lineage>
        <taxon>Eukaryota</taxon>
        <taxon>Fungi</taxon>
        <taxon>Dikarya</taxon>
        <taxon>Basidiomycota</taxon>
        <taxon>Pucciniomycotina</taxon>
        <taxon>Mixiomycetes</taxon>
        <taxon>Mixiales</taxon>
        <taxon>Mixiaceae</taxon>
        <taxon>Mixia</taxon>
    </lineage>
</organism>
<dbReference type="Pfam" id="PF00450">
    <property type="entry name" value="Peptidase_S10"/>
    <property type="match status" value="1"/>
</dbReference>
<protein>
    <recommendedName>
        <fullName evidence="6">Carboxypeptidase</fullName>
        <ecNumber evidence="6">3.4.16.-</ecNumber>
    </recommendedName>
</protein>
<dbReference type="OrthoDB" id="443318at2759"/>
<keyword evidence="4 6" id="KW-0378">Hydrolase</keyword>
<evidence type="ECO:0000313" key="8">
    <source>
        <dbReference type="Proteomes" id="UP000009131"/>
    </source>
</evidence>
<dbReference type="RefSeq" id="XP_014567168.1">
    <property type="nucleotide sequence ID" value="XM_014711682.1"/>
</dbReference>
<reference evidence="7 8" key="1">
    <citation type="journal article" date="2011" name="J. Gen. Appl. Microbiol.">
        <title>Draft genome sequencing of the enigmatic basidiomycete Mixia osmundae.</title>
        <authorList>
            <person name="Nishida H."/>
            <person name="Nagatsuka Y."/>
            <person name="Sugiyama J."/>
        </authorList>
    </citation>
    <scope>NUCLEOTIDE SEQUENCE [LARGE SCALE GENOMIC DNA]</scope>
    <source>
        <strain evidence="8">CBS 9802 / IAM 14324 / JCM 22182 / KY 12970</strain>
    </source>
</reference>
<accession>G7E206</accession>
<evidence type="ECO:0000256" key="3">
    <source>
        <dbReference type="ARBA" id="ARBA00022670"/>
    </source>
</evidence>
<dbReference type="InParanoid" id="G7E206"/>
<evidence type="ECO:0000256" key="4">
    <source>
        <dbReference type="ARBA" id="ARBA00022801"/>
    </source>
</evidence>
<reference evidence="7 8" key="2">
    <citation type="journal article" date="2012" name="Open Biol.">
        <title>Characteristics of nucleosomes and linker DNA regions on the genome of the basidiomycete Mixia osmundae revealed by mono- and dinucleosome mapping.</title>
        <authorList>
            <person name="Nishida H."/>
            <person name="Kondo S."/>
            <person name="Matsumoto T."/>
            <person name="Suzuki Y."/>
            <person name="Yoshikawa H."/>
            <person name="Taylor T.D."/>
            <person name="Sugiyama J."/>
        </authorList>
    </citation>
    <scope>NUCLEOTIDE SEQUENCE [LARGE SCALE GENOMIC DNA]</scope>
    <source>
        <strain evidence="8">CBS 9802 / IAM 14324 / JCM 22182 / KY 12970</strain>
    </source>
</reference>
<gene>
    <name evidence="7" type="primary">Mo03516</name>
    <name evidence="7" type="ORF">E5Q_03516</name>
</gene>
<keyword evidence="3 6" id="KW-0645">Protease</keyword>
<dbReference type="InterPro" id="IPR029058">
    <property type="entry name" value="AB_hydrolase_fold"/>
</dbReference>
<comment type="similarity">
    <text evidence="1 6">Belongs to the peptidase S10 family.</text>
</comment>
<evidence type="ECO:0000313" key="7">
    <source>
        <dbReference type="EMBL" id="GAA96843.1"/>
    </source>
</evidence>
<sequence length="459" mass="49885">MLSRLIVAASLAVGILAAIPSQPTYLTYTSNTTSNNITYVKNSGQCETTPGVNSYSGYVNIGSFRYFFWFFEARKNAATAPFATWVNGGPGCSSLIGLFQENGPCTVNAQGKTELNPYSWSNTVNMIYIDQPAQTGFSTGPTTVNSTNATAQPIWEFFQLFFESGEFGKYSSRQFALSSESYGGHYIPAWATYFAQQNALIKSGKLKGTTIHLETILINNAWIDPYYAYESYIEYAYYGAKRFINSTTLQQQRKAYYAPGGCGPQIQQCYKTRTNKDCSDADDYCAENVESIIPSSVDLNYVLAPANDPFPSQSFIRYLNTASVQRAIGVTPHTSYTFCSDAAGAPFGPTGDDARSFAPQLKALILSGMRITLWAGLVDANCNGIGMLNSVLAMNITGFAAAPYENLTYASNGTVYGQVREVGNFSMAFIAGAGHEVSAYRPQAALEVFQKTMAGKALA</sequence>
<feature type="signal peptide" evidence="6">
    <location>
        <begin position="1"/>
        <end position="17"/>
    </location>
</feature>
<evidence type="ECO:0000256" key="2">
    <source>
        <dbReference type="ARBA" id="ARBA00022645"/>
    </source>
</evidence>
<keyword evidence="8" id="KW-1185">Reference proteome</keyword>